<keyword evidence="5" id="KW-0119">Carbohydrate metabolism</keyword>
<comment type="similarity">
    <text evidence="6">Belongs to the zinc-containing alcohol dehydrogenase family.</text>
</comment>
<proteinExistence type="inferred from homology"/>
<dbReference type="Proteomes" id="UP000024332">
    <property type="component" value="Unassembled WGS sequence"/>
</dbReference>
<keyword evidence="1 6" id="KW-0479">Metal-binding</keyword>
<reference evidence="9 10" key="1">
    <citation type="submission" date="2014-03" db="EMBL/GenBank/DDBJ databases">
        <title>Draft genome sequence of the novel thermoacidophilic archaea Acidianus copahuensis ALE1 strain, isolated from Copahue volcanic area in Neuquen Argentina.</title>
        <authorList>
            <person name="Urbieta M.S."/>
            <person name="Rascovan N."/>
            <person name="Castro C."/>
            <person name="Revale S."/>
            <person name="Giaveno M.A."/>
            <person name="Vazquez M.P."/>
            <person name="Donati E.R."/>
        </authorList>
    </citation>
    <scope>NUCLEOTIDE SEQUENCE [LARGE SCALE GENOMIC DNA]</scope>
    <source>
        <strain evidence="9 10">ALE1</strain>
    </source>
</reference>
<evidence type="ECO:0000313" key="10">
    <source>
        <dbReference type="Proteomes" id="UP000024332"/>
    </source>
</evidence>
<feature type="domain" description="Alcohol dehydrogenase-like C-terminal" evidence="7">
    <location>
        <begin position="181"/>
        <end position="305"/>
    </location>
</feature>
<dbReference type="GO" id="GO:0016491">
    <property type="term" value="F:oxidoreductase activity"/>
    <property type="evidence" value="ECO:0007669"/>
    <property type="project" value="UniProtKB-KW"/>
</dbReference>
<evidence type="ECO:0000259" key="8">
    <source>
        <dbReference type="Pfam" id="PF08240"/>
    </source>
</evidence>
<dbReference type="InterPro" id="IPR002328">
    <property type="entry name" value="ADH_Zn_CS"/>
</dbReference>
<evidence type="ECO:0000256" key="5">
    <source>
        <dbReference type="ARBA" id="ARBA00023277"/>
    </source>
</evidence>
<accession>A0A031LUB4</accession>
<dbReference type="GO" id="GO:0043168">
    <property type="term" value="F:anion binding"/>
    <property type="evidence" value="ECO:0007669"/>
    <property type="project" value="UniProtKB-ARBA"/>
</dbReference>
<evidence type="ECO:0000259" key="7">
    <source>
        <dbReference type="Pfam" id="PF00107"/>
    </source>
</evidence>
<dbReference type="InterPro" id="IPR013154">
    <property type="entry name" value="ADH-like_N"/>
</dbReference>
<dbReference type="GO" id="GO:0030554">
    <property type="term" value="F:adenyl nucleotide binding"/>
    <property type="evidence" value="ECO:0007669"/>
    <property type="project" value="UniProtKB-ARBA"/>
</dbReference>
<evidence type="ECO:0000256" key="1">
    <source>
        <dbReference type="ARBA" id="ARBA00022723"/>
    </source>
</evidence>
<keyword evidence="4" id="KW-0560">Oxidoreductase</keyword>
<dbReference type="Gene3D" id="3.40.50.720">
    <property type="entry name" value="NAD(P)-binding Rossmann-like Domain"/>
    <property type="match status" value="1"/>
</dbReference>
<dbReference type="Pfam" id="PF00107">
    <property type="entry name" value="ADH_zinc_N"/>
    <property type="match status" value="1"/>
</dbReference>
<dbReference type="Pfam" id="PF08240">
    <property type="entry name" value="ADH_N"/>
    <property type="match status" value="1"/>
</dbReference>
<evidence type="ECO:0000256" key="4">
    <source>
        <dbReference type="ARBA" id="ARBA00023002"/>
    </source>
</evidence>
<dbReference type="InterPro" id="IPR050129">
    <property type="entry name" value="Zn_alcohol_dh"/>
</dbReference>
<dbReference type="OrthoDB" id="73567at2157"/>
<dbReference type="RefSeq" id="WP_048098601.1">
    <property type="nucleotide sequence ID" value="NZ_JFZT01000015.1"/>
</dbReference>
<name>A0A031LUB4_9CREN</name>
<comment type="caution">
    <text evidence="9">The sequence shown here is derived from an EMBL/GenBank/DDBJ whole genome shotgun (WGS) entry which is preliminary data.</text>
</comment>
<evidence type="ECO:0000313" key="9">
    <source>
        <dbReference type="EMBL" id="EZQ11360.1"/>
    </source>
</evidence>
<evidence type="ECO:0000256" key="2">
    <source>
        <dbReference type="ARBA" id="ARBA00022833"/>
    </source>
</evidence>
<dbReference type="GO" id="GO:0051262">
    <property type="term" value="P:protein tetramerization"/>
    <property type="evidence" value="ECO:0007669"/>
    <property type="project" value="UniProtKB-ARBA"/>
</dbReference>
<keyword evidence="2 6" id="KW-0862">Zinc</keyword>
<sequence length="343" mass="36800">MKSRAALLTEYGKPLSMGDIEIPDPVGEAVILKVEGAGVCRTDLRIWRGVEARPGFKLPIVLGHENAGRVYAVGDSVVGLKEGDPVIVYATWGDLSCRYCREGRYSLCKNQVIPGQNTNGGFSEYMYVPSYRWLVKLGSLSPKDAAPLADAGTTSMGAVRSAIPYFSKHSDALVLLNGIGGLAIYLIQILKSLFNVTVVAISRKEEHRELARKLGADYAIELKELEDLVKRVRPEGASVAIDLVGTPESVSTLTSALSPGGATVVVGMEGRKVEAVNFDLVVWDKAIVGSNYGTINDLNDVVKLTEAGKVRSIITQYSLDDVNSALSSLDSGEVSSRLVITPK</sequence>
<keyword evidence="10" id="KW-1185">Reference proteome</keyword>
<gene>
    <name evidence="9" type="ORF">CM19_01320</name>
</gene>
<dbReference type="GO" id="GO:0008270">
    <property type="term" value="F:zinc ion binding"/>
    <property type="evidence" value="ECO:0007669"/>
    <property type="project" value="InterPro"/>
</dbReference>
<dbReference type="AlphaFoldDB" id="A0A031LUB4"/>
<organism evidence="9 10">
    <name type="scientific">Candidatus Acidianus copahuensis</name>
    <dbReference type="NCBI Taxonomy" id="1160895"/>
    <lineage>
        <taxon>Archaea</taxon>
        <taxon>Thermoproteota</taxon>
        <taxon>Thermoprotei</taxon>
        <taxon>Sulfolobales</taxon>
        <taxon>Sulfolobaceae</taxon>
        <taxon>Acidianus</taxon>
    </lineage>
</organism>
<dbReference type="STRING" id="1160895.CM19_01320"/>
<dbReference type="PANTHER" id="PTHR43401:SF4">
    <property type="entry name" value="D-ARABINOSE 1-DEHYDROGENASE (NADP(+))"/>
    <property type="match status" value="1"/>
</dbReference>
<dbReference type="Gene3D" id="3.90.180.10">
    <property type="entry name" value="Medium-chain alcohol dehydrogenases, catalytic domain"/>
    <property type="match status" value="1"/>
</dbReference>
<dbReference type="PROSITE" id="PS00059">
    <property type="entry name" value="ADH_ZINC"/>
    <property type="match status" value="1"/>
</dbReference>
<feature type="domain" description="Alcohol dehydrogenase-like N-terminal" evidence="8">
    <location>
        <begin position="29"/>
        <end position="137"/>
    </location>
</feature>
<comment type="cofactor">
    <cofactor evidence="6">
        <name>Zn(2+)</name>
        <dbReference type="ChEBI" id="CHEBI:29105"/>
    </cofactor>
</comment>
<evidence type="ECO:0000256" key="3">
    <source>
        <dbReference type="ARBA" id="ARBA00022857"/>
    </source>
</evidence>
<dbReference type="SUPFAM" id="SSF50129">
    <property type="entry name" value="GroES-like"/>
    <property type="match status" value="1"/>
</dbReference>
<dbReference type="CDD" id="cd05284">
    <property type="entry name" value="arabinose_DH_like"/>
    <property type="match status" value="1"/>
</dbReference>
<dbReference type="InterPro" id="IPR013149">
    <property type="entry name" value="ADH-like_C"/>
</dbReference>
<protein>
    <submittedName>
        <fullName evidence="9">Alcohol dehydrogenase</fullName>
    </submittedName>
</protein>
<dbReference type="InterPro" id="IPR036291">
    <property type="entry name" value="NAD(P)-bd_dom_sf"/>
</dbReference>
<dbReference type="EMBL" id="JFZT01000015">
    <property type="protein sequence ID" value="EZQ11360.1"/>
    <property type="molecule type" value="Genomic_DNA"/>
</dbReference>
<keyword evidence="3" id="KW-0521">NADP</keyword>
<dbReference type="PANTHER" id="PTHR43401">
    <property type="entry name" value="L-THREONINE 3-DEHYDROGENASE"/>
    <property type="match status" value="1"/>
</dbReference>
<evidence type="ECO:0000256" key="6">
    <source>
        <dbReference type="RuleBase" id="RU361277"/>
    </source>
</evidence>
<dbReference type="SUPFAM" id="SSF51735">
    <property type="entry name" value="NAD(P)-binding Rossmann-fold domains"/>
    <property type="match status" value="1"/>
</dbReference>
<dbReference type="InterPro" id="IPR011032">
    <property type="entry name" value="GroES-like_sf"/>
</dbReference>